<evidence type="ECO:0000256" key="13">
    <source>
        <dbReference type="SAM" id="Coils"/>
    </source>
</evidence>
<keyword evidence="10" id="KW-0539">Nucleus</keyword>
<dbReference type="Pfam" id="PF05485">
    <property type="entry name" value="THAP"/>
    <property type="match status" value="1"/>
</dbReference>
<dbReference type="GO" id="GO:0043565">
    <property type="term" value="F:sequence-specific DNA binding"/>
    <property type="evidence" value="ECO:0007669"/>
    <property type="project" value="InterPro"/>
</dbReference>
<evidence type="ECO:0000256" key="14">
    <source>
        <dbReference type="SAM" id="MobiDB-lite"/>
    </source>
</evidence>
<dbReference type="InterPro" id="IPR006612">
    <property type="entry name" value="THAP_Znf"/>
</dbReference>
<comment type="subcellular location">
    <subcellularLocation>
        <location evidence="1">Nucleus</location>
        <location evidence="1">Nucleoplasm</location>
    </subcellularLocation>
</comment>
<keyword evidence="6" id="KW-0805">Transcription regulation</keyword>
<evidence type="ECO:0000256" key="11">
    <source>
        <dbReference type="ARBA" id="ARBA00023306"/>
    </source>
</evidence>
<reference evidence="16" key="1">
    <citation type="journal article" date="2011" name="PLoS ONE">
        <title>A deep insight into the sialotranscriptome of the gulf coast tick, Amblyomma maculatum.</title>
        <authorList>
            <person name="Karim S."/>
            <person name="Singh P."/>
            <person name="Ribeiro J.M."/>
        </authorList>
    </citation>
    <scope>NUCLEOTIDE SEQUENCE</scope>
    <source>
        <tissue evidence="16">Salivary gland</tissue>
    </source>
</reference>
<evidence type="ECO:0000256" key="5">
    <source>
        <dbReference type="ARBA" id="ARBA00022833"/>
    </source>
</evidence>
<dbReference type="EMBL" id="JO845246">
    <property type="protein sequence ID" value="AEO36862.1"/>
    <property type="molecule type" value="mRNA"/>
</dbReference>
<evidence type="ECO:0000256" key="4">
    <source>
        <dbReference type="ARBA" id="ARBA00022771"/>
    </source>
</evidence>
<evidence type="ECO:0000256" key="2">
    <source>
        <dbReference type="ARBA" id="ARBA00006177"/>
    </source>
</evidence>
<evidence type="ECO:0000256" key="3">
    <source>
        <dbReference type="ARBA" id="ARBA00022723"/>
    </source>
</evidence>
<keyword evidence="8 12" id="KW-0238">DNA-binding</keyword>
<evidence type="ECO:0000256" key="6">
    <source>
        <dbReference type="ARBA" id="ARBA00023015"/>
    </source>
</evidence>
<dbReference type="InterPro" id="IPR026516">
    <property type="entry name" value="THAP1/10"/>
</dbReference>
<keyword evidence="4 12" id="KW-0863">Zinc-finger</keyword>
<keyword evidence="3" id="KW-0479">Metal-binding</keyword>
<feature type="domain" description="THAP-type" evidence="15">
    <location>
        <begin position="26"/>
        <end position="114"/>
    </location>
</feature>
<keyword evidence="11" id="KW-0131">Cell cycle</keyword>
<keyword evidence="5" id="KW-0862">Zinc</keyword>
<feature type="region of interest" description="Disordered" evidence="14">
    <location>
        <begin position="121"/>
        <end position="158"/>
    </location>
</feature>
<evidence type="ECO:0000256" key="1">
    <source>
        <dbReference type="ARBA" id="ARBA00004642"/>
    </source>
</evidence>
<evidence type="ECO:0000256" key="7">
    <source>
        <dbReference type="ARBA" id="ARBA00023054"/>
    </source>
</evidence>
<dbReference type="PANTHER" id="PTHR46600">
    <property type="entry name" value="THAP DOMAIN-CONTAINING"/>
    <property type="match status" value="1"/>
</dbReference>
<dbReference type="AlphaFoldDB" id="G3MTP4"/>
<dbReference type="GO" id="GO:0005654">
    <property type="term" value="C:nucleoplasm"/>
    <property type="evidence" value="ECO:0007669"/>
    <property type="project" value="UniProtKB-SubCell"/>
</dbReference>
<protein>
    <recommendedName>
        <fullName evidence="15">THAP-type domain-containing protein</fullName>
    </recommendedName>
</protein>
<organism evidence="16">
    <name type="scientific">Amblyomma maculatum</name>
    <name type="common">Gulf Coast tick</name>
    <dbReference type="NCBI Taxonomy" id="34609"/>
    <lineage>
        <taxon>Eukaryota</taxon>
        <taxon>Metazoa</taxon>
        <taxon>Ecdysozoa</taxon>
        <taxon>Arthropoda</taxon>
        <taxon>Chelicerata</taxon>
        <taxon>Arachnida</taxon>
        <taxon>Acari</taxon>
        <taxon>Parasitiformes</taxon>
        <taxon>Ixodida</taxon>
        <taxon>Ixodoidea</taxon>
        <taxon>Ixodidae</taxon>
        <taxon>Amblyomminae</taxon>
        <taxon>Amblyomma</taxon>
    </lineage>
</organism>
<evidence type="ECO:0000256" key="8">
    <source>
        <dbReference type="ARBA" id="ARBA00023125"/>
    </source>
</evidence>
<evidence type="ECO:0000259" key="15">
    <source>
        <dbReference type="PROSITE" id="PS50950"/>
    </source>
</evidence>
<evidence type="ECO:0000313" key="16">
    <source>
        <dbReference type="EMBL" id="AEO36862.1"/>
    </source>
</evidence>
<dbReference type="PROSITE" id="PS50950">
    <property type="entry name" value="ZF_THAP"/>
    <property type="match status" value="1"/>
</dbReference>
<dbReference type="Gene3D" id="6.20.210.20">
    <property type="entry name" value="THAP domain"/>
    <property type="match status" value="1"/>
</dbReference>
<dbReference type="GO" id="GO:0008270">
    <property type="term" value="F:zinc ion binding"/>
    <property type="evidence" value="ECO:0007669"/>
    <property type="project" value="UniProtKB-KW"/>
</dbReference>
<feature type="coiled-coil region" evidence="13">
    <location>
        <begin position="198"/>
        <end position="246"/>
    </location>
</feature>
<feature type="compositionally biased region" description="Polar residues" evidence="14">
    <location>
        <begin position="133"/>
        <end position="147"/>
    </location>
</feature>
<proteinExistence type="evidence at transcript level"/>
<dbReference type="SMART" id="SM00980">
    <property type="entry name" value="THAP"/>
    <property type="match status" value="1"/>
</dbReference>
<dbReference type="SUPFAM" id="SSF57716">
    <property type="entry name" value="Glucocorticoid receptor-like (DNA-binding domain)"/>
    <property type="match status" value="1"/>
</dbReference>
<evidence type="ECO:0000256" key="12">
    <source>
        <dbReference type="PROSITE-ProRule" id="PRU00309"/>
    </source>
</evidence>
<sequence length="313" mass="34360">MSSMLQGASLYSGAFSILRVLEMTVIAHLASTCGCTSLPGKGNIDSKSVSFHGFPTDPALYKKWIIAIRKDEGANFTVGKSTKVCSKHFRETDYVPGVASGYRLLRDTAVPSVFSFVKDKKIRKPPKQRAPPATNTTLKQARHTVQASGSTESTGSSSIAIPVDASMCSDEQDTESSCERPQKTDCSTRDLEPVISVAEEQEKEIRRLQDRCTQLEEQLTAAREAARQLQAEKEDLANELAEERRKAAAFCIESFKDCDQDVTFYTGLPDYSRFIGLLLFLRPEENGCDAFCTDTVGDAKSSTVETQGTAHTR</sequence>
<dbReference type="PANTHER" id="PTHR46600:SF1">
    <property type="entry name" value="THAP DOMAIN-CONTAINING PROTEIN 1"/>
    <property type="match status" value="1"/>
</dbReference>
<dbReference type="InterPro" id="IPR038441">
    <property type="entry name" value="THAP_Znf_sf"/>
</dbReference>
<keyword evidence="7 13" id="KW-0175">Coiled coil</keyword>
<dbReference type="SMART" id="SM00692">
    <property type="entry name" value="DM3"/>
    <property type="match status" value="1"/>
</dbReference>
<accession>G3MTP4</accession>
<keyword evidence="9" id="KW-0804">Transcription</keyword>
<evidence type="ECO:0000256" key="10">
    <source>
        <dbReference type="ARBA" id="ARBA00023242"/>
    </source>
</evidence>
<evidence type="ECO:0000256" key="9">
    <source>
        <dbReference type="ARBA" id="ARBA00023163"/>
    </source>
</evidence>
<name>G3MTP4_AMBMU</name>
<feature type="compositionally biased region" description="Low complexity" evidence="14">
    <location>
        <begin position="148"/>
        <end position="158"/>
    </location>
</feature>
<comment type="similarity">
    <text evidence="2">Belongs to the THAP1 family.</text>
</comment>